<dbReference type="STRING" id="713588.SAMN05421789_10798"/>
<proteinExistence type="predicted"/>
<dbReference type="EMBL" id="FTOI01000007">
    <property type="protein sequence ID" value="SIS81085.1"/>
    <property type="molecule type" value="Genomic_DNA"/>
</dbReference>
<dbReference type="Proteomes" id="UP000185839">
    <property type="component" value="Unassembled WGS sequence"/>
</dbReference>
<dbReference type="Pfam" id="PF01593">
    <property type="entry name" value="Amino_oxidase"/>
    <property type="match status" value="1"/>
</dbReference>
<dbReference type="SUPFAM" id="SSF51905">
    <property type="entry name" value="FAD/NAD(P)-binding domain"/>
    <property type="match status" value="1"/>
</dbReference>
<keyword evidence="3" id="KW-1185">Reference proteome</keyword>
<feature type="domain" description="Amine oxidase" evidence="1">
    <location>
        <begin position="17"/>
        <end position="410"/>
    </location>
</feature>
<dbReference type="GO" id="GO:0016491">
    <property type="term" value="F:oxidoreductase activity"/>
    <property type="evidence" value="ECO:0007669"/>
    <property type="project" value="InterPro"/>
</dbReference>
<sequence length="417" mass="46732">MMQKQNYKIHIIGGGVCGLIAAKTLEDHGFSPIIVEATNFVGGRVKTDLIEGYQLDHGFQVLLTAYPAAQKFLDFKALELQNFLPGASIFKEGKENQIGDPLRDFSLLFPTVFSSLIPLKDKVKILKLNIQLKKKKITAIFEEKEKTTLQYLQDFGFSDEVITQFFKPFFSGIFLETQLETSSRMFEFVYKMFGTGNAAVPKAGIQAIPDQLKNQLKTTEILFNTKVKSVIDGQITLEDGTILESDFTIIATDSTALLSNSSKKSIKWKSCFTLYFETEKRVIAKPLIGLLPKENSLINNLFYTTSLKTARNGGKELLCVTVIDNHGLKGDELTQKVKSELKEHFNIDVLRWIKTYEIPKALPDLKEIKYTLTATESRYSEKIFLAGDTLVNGSLNAAMLSGEHVALEVIKTINGRI</sequence>
<accession>A0A1N7M4P3</accession>
<evidence type="ECO:0000313" key="3">
    <source>
        <dbReference type="Proteomes" id="UP000185839"/>
    </source>
</evidence>
<dbReference type="InterPro" id="IPR036188">
    <property type="entry name" value="FAD/NAD-bd_sf"/>
</dbReference>
<dbReference type="AlphaFoldDB" id="A0A1N7M4P3"/>
<evidence type="ECO:0000313" key="2">
    <source>
        <dbReference type="EMBL" id="SIS81085.1"/>
    </source>
</evidence>
<evidence type="ECO:0000259" key="1">
    <source>
        <dbReference type="Pfam" id="PF01593"/>
    </source>
</evidence>
<dbReference type="InterPro" id="IPR002937">
    <property type="entry name" value="Amino_oxidase"/>
</dbReference>
<name>A0A1N7M4P3_9FLAO</name>
<gene>
    <name evidence="2" type="ORF">SAMN05421789_10798</name>
</gene>
<reference evidence="3" key="1">
    <citation type="submission" date="2017-01" db="EMBL/GenBank/DDBJ databases">
        <authorList>
            <person name="Varghese N."/>
            <person name="Submissions S."/>
        </authorList>
    </citation>
    <scope>NUCLEOTIDE SEQUENCE [LARGE SCALE GENOMIC DNA]</scope>
    <source>
        <strain evidence="3">DSM 23145</strain>
    </source>
</reference>
<dbReference type="Gene3D" id="3.50.50.60">
    <property type="entry name" value="FAD/NAD(P)-binding domain"/>
    <property type="match status" value="1"/>
</dbReference>
<protein>
    <submittedName>
        <fullName evidence="2">Flavin containing amine oxidoreductase</fullName>
    </submittedName>
</protein>
<dbReference type="PANTHER" id="PTHR42841">
    <property type="entry name" value="AMINE OXIDASE"/>
    <property type="match status" value="1"/>
</dbReference>
<organism evidence="2 3">
    <name type="scientific">Kaistella chaponensis</name>
    <dbReference type="NCBI Taxonomy" id="713588"/>
    <lineage>
        <taxon>Bacteria</taxon>
        <taxon>Pseudomonadati</taxon>
        <taxon>Bacteroidota</taxon>
        <taxon>Flavobacteriia</taxon>
        <taxon>Flavobacteriales</taxon>
        <taxon>Weeksellaceae</taxon>
        <taxon>Chryseobacterium group</taxon>
        <taxon>Kaistella</taxon>
    </lineage>
</organism>